<accession>B3JK78</accession>
<dbReference type="Proteomes" id="UP000003146">
    <property type="component" value="Unassembled WGS sequence"/>
</dbReference>
<dbReference type="HOGENOM" id="CLU_165935_0_0_10"/>
<dbReference type="EMBL" id="ABIY02000093">
    <property type="protein sequence ID" value="EDV00600.1"/>
    <property type="molecule type" value="Genomic_DNA"/>
</dbReference>
<dbReference type="STRING" id="470145.BACCOP_02306"/>
<sequence length="100" mass="11553">MNKNRHIIGELQEFFANNDASNTALSFKTTSIILVILRKTIIFAHSDAGSTASGVSFYRSYKIIFVGGNQMRQRSFFDFRLNFRYAKIRFILLICNILHI</sequence>
<organism evidence="1 2">
    <name type="scientific">Phocaeicola coprocola DSM 17136</name>
    <dbReference type="NCBI Taxonomy" id="470145"/>
    <lineage>
        <taxon>Bacteria</taxon>
        <taxon>Pseudomonadati</taxon>
        <taxon>Bacteroidota</taxon>
        <taxon>Bacteroidia</taxon>
        <taxon>Bacteroidales</taxon>
        <taxon>Bacteroidaceae</taxon>
        <taxon>Phocaeicola</taxon>
    </lineage>
</organism>
<name>B3JK78_9BACT</name>
<evidence type="ECO:0000313" key="1">
    <source>
        <dbReference type="EMBL" id="EDV00600.1"/>
    </source>
</evidence>
<comment type="caution">
    <text evidence="1">The sequence shown here is derived from an EMBL/GenBank/DDBJ whole genome shotgun (WGS) entry which is preliminary data.</text>
</comment>
<evidence type="ECO:0000313" key="2">
    <source>
        <dbReference type="Proteomes" id="UP000003146"/>
    </source>
</evidence>
<dbReference type="AlphaFoldDB" id="B3JK78"/>
<gene>
    <name evidence="1" type="ORF">BACCOP_02306</name>
</gene>
<reference evidence="1 2" key="2">
    <citation type="submission" date="2008-04" db="EMBL/GenBank/DDBJ databases">
        <authorList>
            <person name="Fulton L."/>
            <person name="Clifton S."/>
            <person name="Fulton B."/>
            <person name="Xu J."/>
            <person name="Minx P."/>
            <person name="Pepin K.H."/>
            <person name="Johnson M."/>
            <person name="Thiruvilangam P."/>
            <person name="Bhonagiri V."/>
            <person name="Nash W.E."/>
            <person name="Mardis E.R."/>
            <person name="Wilson R.K."/>
        </authorList>
    </citation>
    <scope>NUCLEOTIDE SEQUENCE [LARGE SCALE GENOMIC DNA]</scope>
    <source>
        <strain evidence="1 2">DSM 17136</strain>
    </source>
</reference>
<proteinExistence type="predicted"/>
<dbReference type="RefSeq" id="WP_007567172.1">
    <property type="nucleotide sequence ID" value="NZ_DS981460.1"/>
</dbReference>
<protein>
    <submittedName>
        <fullName evidence="1">Uncharacterized protein</fullName>
    </submittedName>
</protein>
<reference evidence="1 2" key="1">
    <citation type="submission" date="2008-04" db="EMBL/GenBank/DDBJ databases">
        <title>Draft genome sequence of Bacteroides coprocola (DSM 17136).</title>
        <authorList>
            <person name="Sudarsanam P."/>
            <person name="Ley R."/>
            <person name="Guruge J."/>
            <person name="Turnbaugh P.J."/>
            <person name="Mahowald M."/>
            <person name="Liep D."/>
            <person name="Gordon J."/>
        </authorList>
    </citation>
    <scope>NUCLEOTIDE SEQUENCE [LARGE SCALE GENOMIC DNA]</scope>
    <source>
        <strain evidence="1 2">DSM 17136</strain>
    </source>
</reference>